<evidence type="ECO:0000313" key="1">
    <source>
        <dbReference type="EMBL" id="CAB3246569.1"/>
    </source>
</evidence>
<organism evidence="1 2">
    <name type="scientific">Arctia plantaginis</name>
    <name type="common">Wood tiger moth</name>
    <name type="synonym">Phalaena plantaginis</name>
    <dbReference type="NCBI Taxonomy" id="874455"/>
    <lineage>
        <taxon>Eukaryota</taxon>
        <taxon>Metazoa</taxon>
        <taxon>Ecdysozoa</taxon>
        <taxon>Arthropoda</taxon>
        <taxon>Hexapoda</taxon>
        <taxon>Insecta</taxon>
        <taxon>Pterygota</taxon>
        <taxon>Neoptera</taxon>
        <taxon>Endopterygota</taxon>
        <taxon>Lepidoptera</taxon>
        <taxon>Glossata</taxon>
        <taxon>Ditrysia</taxon>
        <taxon>Noctuoidea</taxon>
        <taxon>Erebidae</taxon>
        <taxon>Arctiinae</taxon>
        <taxon>Arctia</taxon>
    </lineage>
</organism>
<dbReference type="Proteomes" id="UP000494256">
    <property type="component" value="Unassembled WGS sequence"/>
</dbReference>
<dbReference type="AlphaFoldDB" id="A0A8S1APM6"/>
<sequence>MEIVEHCCVTVEGQNSAVTEMQRRYNMLDEARAREAERASRAEAEAERARLEAAAAFATIGATSEGWQTVN</sequence>
<dbReference type="OrthoDB" id="7129517at2759"/>
<dbReference type="EMBL" id="CADEBD010000330">
    <property type="protein sequence ID" value="CAB3246569.1"/>
    <property type="molecule type" value="Genomic_DNA"/>
</dbReference>
<reference evidence="1 2" key="1">
    <citation type="submission" date="2020-04" db="EMBL/GenBank/DDBJ databases">
        <authorList>
            <person name="Wallbank WR R."/>
            <person name="Pardo Diaz C."/>
            <person name="Kozak K."/>
            <person name="Martin S."/>
            <person name="Jiggins C."/>
            <person name="Moest M."/>
            <person name="Warren A I."/>
            <person name="Byers J.R.P. K."/>
            <person name="Montejo-Kovacevich G."/>
            <person name="Yen C E."/>
        </authorList>
    </citation>
    <scope>NUCLEOTIDE SEQUENCE [LARGE SCALE GENOMIC DNA]</scope>
</reference>
<accession>A0A8S1APM6</accession>
<evidence type="ECO:0000313" key="2">
    <source>
        <dbReference type="Proteomes" id="UP000494256"/>
    </source>
</evidence>
<proteinExistence type="predicted"/>
<name>A0A8S1APM6_ARCPL</name>
<comment type="caution">
    <text evidence="1">The sequence shown here is derived from an EMBL/GenBank/DDBJ whole genome shotgun (WGS) entry which is preliminary data.</text>
</comment>
<protein>
    <submittedName>
        <fullName evidence="1">Uncharacterized protein</fullName>
    </submittedName>
</protein>
<gene>
    <name evidence="1" type="ORF">APLA_LOCUS11589</name>
</gene>